<gene>
    <name evidence="2" type="ORF">PCS_01662</name>
</gene>
<organism evidence="2 3">
    <name type="scientific">Desulfocurvibacter africanus PCS</name>
    <dbReference type="NCBI Taxonomy" id="1262666"/>
    <lineage>
        <taxon>Bacteria</taxon>
        <taxon>Pseudomonadati</taxon>
        <taxon>Thermodesulfobacteriota</taxon>
        <taxon>Desulfovibrionia</taxon>
        <taxon>Desulfovibrionales</taxon>
        <taxon>Desulfovibrionaceae</taxon>
        <taxon>Desulfocurvibacter</taxon>
    </lineage>
</organism>
<dbReference type="PATRIC" id="fig|1262666.3.peg.1685"/>
<sequence>MNEGVHQRAKQVVRSWLESVSGRTVHGRSRNSDFGRKAYELCKGKGLEIGALHNPFDLDAEVVYLDQRKTAELRAHFKKHPRVRRISQIQLVWKGDAYPFIDDNAFDFVVNSHVLEHVCNPGRVIQEWLRIVRPGGIVYMVVPDKNNCFDRRREVTSLEHLLQDYEADTKLIELAHYSDYIFNTAGEAEVTHEASEEFVQKCFKGQTSVHAHTFTAQSLDAFLRALAKRVPFELVLCEQQRSAPLHIHCALRKVEEPKKQK</sequence>
<dbReference type="GO" id="GO:0032259">
    <property type="term" value="P:methylation"/>
    <property type="evidence" value="ECO:0007669"/>
    <property type="project" value="UniProtKB-KW"/>
</dbReference>
<dbReference type="OrthoDB" id="5503541at2"/>
<evidence type="ECO:0000313" key="3">
    <source>
        <dbReference type="Proteomes" id="UP000011922"/>
    </source>
</evidence>
<name>M5PU36_DESAF</name>
<comment type="caution">
    <text evidence="2">The sequence shown here is derived from an EMBL/GenBank/DDBJ whole genome shotgun (WGS) entry which is preliminary data.</text>
</comment>
<dbReference type="EMBL" id="AOSV01000017">
    <property type="protein sequence ID" value="EMG37525.1"/>
    <property type="molecule type" value="Genomic_DNA"/>
</dbReference>
<evidence type="ECO:0000259" key="1">
    <source>
        <dbReference type="Pfam" id="PF08241"/>
    </source>
</evidence>
<accession>M5PU36</accession>
<keyword evidence="2" id="KW-0808">Transferase</keyword>
<protein>
    <submittedName>
        <fullName evidence="2">Methylase involved in ubiquinone/menaquinone biosynthesis</fullName>
    </submittedName>
</protein>
<dbReference type="RefSeq" id="WP_005986025.1">
    <property type="nucleotide sequence ID" value="NZ_AOSV01000017.1"/>
</dbReference>
<feature type="domain" description="Methyltransferase type 11" evidence="1">
    <location>
        <begin position="44"/>
        <end position="139"/>
    </location>
</feature>
<evidence type="ECO:0000313" key="2">
    <source>
        <dbReference type="EMBL" id="EMG37525.1"/>
    </source>
</evidence>
<dbReference type="Gene3D" id="3.40.50.150">
    <property type="entry name" value="Vaccinia Virus protein VP39"/>
    <property type="match status" value="1"/>
</dbReference>
<keyword evidence="2" id="KW-0830">Ubiquinone</keyword>
<dbReference type="Proteomes" id="UP000011922">
    <property type="component" value="Unassembled WGS sequence"/>
</dbReference>
<dbReference type="CDD" id="cd02440">
    <property type="entry name" value="AdoMet_MTases"/>
    <property type="match status" value="1"/>
</dbReference>
<dbReference type="AlphaFoldDB" id="M5PU36"/>
<dbReference type="InterPro" id="IPR013216">
    <property type="entry name" value="Methyltransf_11"/>
</dbReference>
<dbReference type="SUPFAM" id="SSF53335">
    <property type="entry name" value="S-adenosyl-L-methionine-dependent methyltransferases"/>
    <property type="match status" value="1"/>
</dbReference>
<proteinExistence type="predicted"/>
<keyword evidence="2" id="KW-0489">Methyltransferase</keyword>
<dbReference type="Pfam" id="PF08241">
    <property type="entry name" value="Methyltransf_11"/>
    <property type="match status" value="1"/>
</dbReference>
<dbReference type="GO" id="GO:0008757">
    <property type="term" value="F:S-adenosylmethionine-dependent methyltransferase activity"/>
    <property type="evidence" value="ECO:0007669"/>
    <property type="project" value="InterPro"/>
</dbReference>
<dbReference type="InterPro" id="IPR029063">
    <property type="entry name" value="SAM-dependent_MTases_sf"/>
</dbReference>
<reference evidence="2 3" key="1">
    <citation type="journal article" date="2013" name="Genome Announc.">
        <title>Draft Genome Sequence for Desulfovibrio africanus Strain PCS.</title>
        <authorList>
            <person name="Brown S.D."/>
            <person name="Utturkar S.M."/>
            <person name="Arkin A.P."/>
            <person name="Deutschbauer A.M."/>
            <person name="Elias D.A."/>
            <person name="Hazen T.C."/>
            <person name="Chakraborty R."/>
        </authorList>
    </citation>
    <scope>NUCLEOTIDE SEQUENCE [LARGE SCALE GENOMIC DNA]</scope>
    <source>
        <strain evidence="2 3">PCS</strain>
    </source>
</reference>